<accession>S3L0G5</accession>
<dbReference type="InterPro" id="IPR036291">
    <property type="entry name" value="NAD(P)-bd_dom_sf"/>
</dbReference>
<dbReference type="SUPFAM" id="SSF51735">
    <property type="entry name" value="NAD(P)-binding Rossmann-fold domains"/>
    <property type="match status" value="1"/>
</dbReference>
<feature type="domain" description="6-phosphogluconate dehydrogenase NADP-binding" evidence="4">
    <location>
        <begin position="2"/>
        <end position="166"/>
    </location>
</feature>
<dbReference type="Proteomes" id="UP000014541">
    <property type="component" value="Unassembled WGS sequence"/>
</dbReference>
<evidence type="ECO:0000256" key="3">
    <source>
        <dbReference type="PIRSR" id="PIRSR000103-1"/>
    </source>
</evidence>
<evidence type="ECO:0008006" key="8">
    <source>
        <dbReference type="Google" id="ProtNLM"/>
    </source>
</evidence>
<evidence type="ECO:0000259" key="5">
    <source>
        <dbReference type="Pfam" id="PF14833"/>
    </source>
</evidence>
<dbReference type="eggNOG" id="COG2084">
    <property type="taxonomic scope" value="Bacteria"/>
</dbReference>
<evidence type="ECO:0000313" key="7">
    <source>
        <dbReference type="Proteomes" id="UP000014541"/>
    </source>
</evidence>
<evidence type="ECO:0000256" key="1">
    <source>
        <dbReference type="ARBA" id="ARBA00023002"/>
    </source>
</evidence>
<dbReference type="Pfam" id="PF03446">
    <property type="entry name" value="NAD_binding_2"/>
    <property type="match status" value="1"/>
</dbReference>
<sequence length="291" mass="31288">MNIAWIGTGVMGSFMARRLAEAGHAVCVYNRNPQKAEALRSYGIKTAQSIKTCVLGAQAVFTIVGYPADVEQVYLNPEGIFYHAEKGAFLVDMTTSSPLLAKRLYDTAHTPEFSEKNFRVVDAPVSGGDTGAQNGTLSIMAGADEEDYRSLLPLFQIMGKTITRIGGAGSGQHCKACNQIAIAGTLAGCAEAVAYALENGLQTDVVLGAISKGAASSWQMDNNAPKMLKNDYAPGFFVKHFIKDMKIAQSVMAERGKKLPVLDTVLAEFEELEKRGFAEKGTQSIIARYKS</sequence>
<dbReference type="Pfam" id="PF14833">
    <property type="entry name" value="NAD_binding_11"/>
    <property type="match status" value="1"/>
</dbReference>
<dbReference type="PIRSF" id="PIRSF000103">
    <property type="entry name" value="HIBADH"/>
    <property type="match status" value="1"/>
</dbReference>
<dbReference type="HOGENOM" id="CLU_035117_1_0_12"/>
<reference evidence="6 7" key="1">
    <citation type="submission" date="2013-04" db="EMBL/GenBank/DDBJ databases">
        <title>The Genome Sequence of Treponema maltophilum ATCC 51939.</title>
        <authorList>
            <consortium name="The Broad Institute Genomics Platform"/>
            <person name="Earl A."/>
            <person name="Ward D."/>
            <person name="Feldgarden M."/>
            <person name="Gevers D."/>
            <person name="Leonetti C."/>
            <person name="Blanton J.M."/>
            <person name="Dewhirst F.E."/>
            <person name="Izard J."/>
            <person name="Walker B."/>
            <person name="Young S."/>
            <person name="Zeng Q."/>
            <person name="Gargeya S."/>
            <person name="Fitzgerald M."/>
            <person name="Haas B."/>
            <person name="Abouelleil A."/>
            <person name="Allen A.W."/>
            <person name="Alvarado L."/>
            <person name="Arachchi H.M."/>
            <person name="Berlin A.M."/>
            <person name="Chapman S.B."/>
            <person name="Gainer-Dewar J."/>
            <person name="Goldberg J."/>
            <person name="Griggs A."/>
            <person name="Gujja S."/>
            <person name="Hansen M."/>
            <person name="Howarth C."/>
            <person name="Imamovic A."/>
            <person name="Ireland A."/>
            <person name="Larimer J."/>
            <person name="McCowan C."/>
            <person name="Murphy C."/>
            <person name="Pearson M."/>
            <person name="Poon T.W."/>
            <person name="Priest M."/>
            <person name="Roberts A."/>
            <person name="Saif S."/>
            <person name="Shea T."/>
            <person name="Sisk P."/>
            <person name="Sykes S."/>
            <person name="Wortman J."/>
            <person name="Nusbaum C."/>
            <person name="Birren B."/>
        </authorList>
    </citation>
    <scope>NUCLEOTIDE SEQUENCE [LARGE SCALE GENOMIC DNA]</scope>
    <source>
        <strain evidence="6 7">ATCC 51939</strain>
    </source>
</reference>
<proteinExistence type="predicted"/>
<dbReference type="OrthoDB" id="9786703at2"/>
<feature type="active site" evidence="3">
    <location>
        <position position="175"/>
    </location>
</feature>
<dbReference type="SUPFAM" id="SSF48179">
    <property type="entry name" value="6-phosphogluconate dehydrogenase C-terminal domain-like"/>
    <property type="match status" value="1"/>
</dbReference>
<evidence type="ECO:0000256" key="2">
    <source>
        <dbReference type="ARBA" id="ARBA00023027"/>
    </source>
</evidence>
<keyword evidence="2" id="KW-0520">NAD</keyword>
<dbReference type="EMBL" id="ATFF01000006">
    <property type="protein sequence ID" value="EPF30209.1"/>
    <property type="molecule type" value="Genomic_DNA"/>
</dbReference>
<comment type="caution">
    <text evidence="6">The sequence shown here is derived from an EMBL/GenBank/DDBJ whole genome shotgun (WGS) entry which is preliminary data.</text>
</comment>
<name>S3L0G5_TREMA</name>
<dbReference type="PATRIC" id="fig|1125699.3.peg.530"/>
<dbReference type="InterPro" id="IPR029154">
    <property type="entry name" value="HIBADH-like_NADP-bd"/>
</dbReference>
<dbReference type="GO" id="GO:0050661">
    <property type="term" value="F:NADP binding"/>
    <property type="evidence" value="ECO:0007669"/>
    <property type="project" value="InterPro"/>
</dbReference>
<dbReference type="GO" id="GO:0051287">
    <property type="term" value="F:NAD binding"/>
    <property type="evidence" value="ECO:0007669"/>
    <property type="project" value="InterPro"/>
</dbReference>
<dbReference type="PANTHER" id="PTHR43060">
    <property type="entry name" value="3-HYDROXYISOBUTYRATE DEHYDROGENASE-LIKE 1, MITOCHONDRIAL-RELATED"/>
    <property type="match status" value="1"/>
</dbReference>
<dbReference type="InterPro" id="IPR013328">
    <property type="entry name" value="6PGD_dom2"/>
</dbReference>
<evidence type="ECO:0000259" key="4">
    <source>
        <dbReference type="Pfam" id="PF03446"/>
    </source>
</evidence>
<dbReference type="GO" id="GO:0016491">
    <property type="term" value="F:oxidoreductase activity"/>
    <property type="evidence" value="ECO:0007669"/>
    <property type="project" value="UniProtKB-KW"/>
</dbReference>
<dbReference type="InterPro" id="IPR006115">
    <property type="entry name" value="6PGDH_NADP-bd"/>
</dbReference>
<feature type="domain" description="3-hydroxyisobutyrate dehydrogenase-like NAD-binding" evidence="5">
    <location>
        <begin position="169"/>
        <end position="287"/>
    </location>
</feature>
<keyword evidence="1" id="KW-0560">Oxidoreductase</keyword>
<dbReference type="Gene3D" id="1.10.1040.10">
    <property type="entry name" value="N-(1-d-carboxylethyl)-l-norvaline Dehydrogenase, domain 2"/>
    <property type="match status" value="1"/>
</dbReference>
<dbReference type="STRING" id="1125699.HMPREF9194_00523"/>
<dbReference type="InterPro" id="IPR015815">
    <property type="entry name" value="HIBADH-related"/>
</dbReference>
<dbReference type="Gene3D" id="3.40.50.720">
    <property type="entry name" value="NAD(P)-binding Rossmann-like Domain"/>
    <property type="match status" value="1"/>
</dbReference>
<dbReference type="AlphaFoldDB" id="S3L0G5"/>
<dbReference type="RefSeq" id="WP_016524820.1">
    <property type="nucleotide sequence ID" value="NZ_KE332518.1"/>
</dbReference>
<dbReference type="InterPro" id="IPR008927">
    <property type="entry name" value="6-PGluconate_DH-like_C_sf"/>
</dbReference>
<protein>
    <recommendedName>
        <fullName evidence="8">2-hydroxy-3-oxopropionate reductase</fullName>
    </recommendedName>
</protein>
<gene>
    <name evidence="6" type="ORF">HMPREF9194_00523</name>
</gene>
<dbReference type="PANTHER" id="PTHR43060:SF15">
    <property type="entry name" value="3-HYDROXYISOBUTYRATE DEHYDROGENASE-LIKE 1, MITOCHONDRIAL-RELATED"/>
    <property type="match status" value="1"/>
</dbReference>
<keyword evidence="7" id="KW-1185">Reference proteome</keyword>
<evidence type="ECO:0000313" key="6">
    <source>
        <dbReference type="EMBL" id="EPF30209.1"/>
    </source>
</evidence>
<organism evidence="6 7">
    <name type="scientific">Treponema maltophilum ATCC 51939</name>
    <dbReference type="NCBI Taxonomy" id="1125699"/>
    <lineage>
        <taxon>Bacteria</taxon>
        <taxon>Pseudomonadati</taxon>
        <taxon>Spirochaetota</taxon>
        <taxon>Spirochaetia</taxon>
        <taxon>Spirochaetales</taxon>
        <taxon>Treponemataceae</taxon>
        <taxon>Treponema</taxon>
    </lineage>
</organism>